<evidence type="ECO:0000256" key="1">
    <source>
        <dbReference type="ARBA" id="ARBA00022741"/>
    </source>
</evidence>
<accession>A0ABM8FNQ9</accession>
<evidence type="ECO:0000256" key="2">
    <source>
        <dbReference type="ARBA" id="ARBA00022801"/>
    </source>
</evidence>
<name>A0ABM8FNQ9_9BACT</name>
<dbReference type="Pfam" id="PF13087">
    <property type="entry name" value="AAA_12"/>
    <property type="match status" value="1"/>
</dbReference>
<dbReference type="InterPro" id="IPR047187">
    <property type="entry name" value="SF1_C_Upf1"/>
</dbReference>
<dbReference type="InterPro" id="IPR050534">
    <property type="entry name" value="Coronavir_polyprotein_1ab"/>
</dbReference>
<evidence type="ECO:0000256" key="4">
    <source>
        <dbReference type="ARBA" id="ARBA00022840"/>
    </source>
</evidence>
<keyword evidence="3" id="KW-0347">Helicase</keyword>
<keyword evidence="2" id="KW-0378">Hydrolase</keyword>
<protein>
    <recommendedName>
        <fullName evidence="6">DNA2/NAM7 helicase-like C-terminal domain-containing protein</fullName>
    </recommendedName>
</protein>
<keyword evidence="4" id="KW-0067">ATP-binding</keyword>
<sequence length="1313" mass="148907">MKTRYTEKEIELAKRVLDYYRESLRYDTISGVRFGPGDFVDQAYREISPSSPFFYFDLKNHDALRAVVRHCARKNRETWERLGKPREGVESRFRFFYAPMLVPFPSEPGSEMRYFAPFYVEFLQPSWAKKSGKKRRFAKGLDGVVALRFKVASRTDIYDAENDKDFFGHSSMEVNLALFGRPFYLLDEEFMQRLSRARERRGRTGKIETYSHLIESMALIFEAIDGGYAGLDSTQKRIERFLGQLEEARNKTASNTYSHRISFESAKLGTFVFVVDTAELDSSDKYNGGMLNLYAQMLDDGRLDTSGNLFLDYLIGSPIAKAPVPDESMARSEEGKGWRFKRFGIEDRVALARKQYGAFDANYALTKSQRYALQVAKSGLSIVPVSGPPGTGKTSLLRAFVADYVVESALRVIRQKDEGREFDEIEFPPPIAAFSTNNQAQRNIIEGMTEGYLSAKKAGPFYQRWLDASIDFKEFETVDGIGLYVPMLKSSFSDDGDLSLTINNLLAIRLDIRRKAEERAKEFLEKAQSCLQDFATVEVTHANAKRLLHKLYRRLAADIRDKIEKIEKEIHIAVDEKLERFEKNLSLLETAARLAHRDDLAEDIAEDTKSEGEMALAISDVENFIGKAESLLRQRSEEHREVVAEQERAQKSAAAEAKAEFESHSAEIGAEYGKQIEEAGEKSKEEKTNFSRLQSDLRRIEEQLAAIESERKRFFAKIWPWTRQRLRREAELMADEAEQARAEIREAERRIRGFEKEARDLSDKRDVAISRAKQEADRRLRSRVDGIIDEINKRWQKREAWYAEAFADMGFDDAEAAERAVETFSKVEKSGYFGPEDALRKLEETSAGLDTSLRLHLFFASMHLLETVLLLKMIEGTDREVCPACGKPGVAVGEKLIKHDACGFKMRRVVPDGRNGERRLSDGEIERVLTGGMILSDHTYYAPVENREGWYNMQAVYGASARETLSQLRDLLPLFPLLNTTAQSFFSVFSYKDKAVGKKVLPEGFFEYLFVDEAGMVLPSLMANLYAGRKVLLFGDEKQIEPVYPFGGDEIVDEVVADRAAEGDGTLREMIRDGYSLLKMSAMSLANRALYIEDKNAVRADKGAPIWLLQHFRCKDPIVTYCNKLVYDGKIEPLAGEDEEMCHLVFVEHAENMSTEHNICTAEAEIVAELVNEHLFEGYGLDEIGVITPYRNQAEAIKRTLAKQGYDTNTIQIGTVHKFQGSERRVILFSTSSGANSPRRGAALFMNRDRGNMLNVAVSRAKERFVLIGCREIIAPDNICYSGMLVEHIESWYPGGSCLKSHASDASLSTLSG</sequence>
<keyword evidence="8" id="KW-1185">Reference proteome</keyword>
<reference evidence="7 8" key="1">
    <citation type="submission" date="2023-03" db="EMBL/GenBank/DDBJ databases">
        <title>Description of Hydrogenimonas sp. ISO32.</title>
        <authorList>
            <person name="Mino S."/>
            <person name="Fukazawa S."/>
            <person name="Sawabe T."/>
        </authorList>
    </citation>
    <scope>NUCLEOTIDE SEQUENCE [LARGE SCALE GENOMIC DNA]</scope>
    <source>
        <strain evidence="7 8">ISO32</strain>
        <plasmid evidence="7 8">pISO32_1</plasmid>
    </source>
</reference>
<keyword evidence="1" id="KW-0547">Nucleotide-binding</keyword>
<dbReference type="EMBL" id="AP027371">
    <property type="protein sequence ID" value="BDY13984.1"/>
    <property type="molecule type" value="Genomic_DNA"/>
</dbReference>
<evidence type="ECO:0000256" key="5">
    <source>
        <dbReference type="SAM" id="Coils"/>
    </source>
</evidence>
<feature type="domain" description="DNA2/NAM7 helicase-like C-terminal" evidence="6">
    <location>
        <begin position="1102"/>
        <end position="1271"/>
    </location>
</feature>
<evidence type="ECO:0000313" key="8">
    <source>
        <dbReference type="Proteomes" id="UP001321445"/>
    </source>
</evidence>
<keyword evidence="7" id="KW-0614">Plasmid</keyword>
<gene>
    <name evidence="7" type="ORF">HCR_22970</name>
</gene>
<feature type="coiled-coil region" evidence="5">
    <location>
        <begin position="513"/>
        <end position="576"/>
    </location>
</feature>
<dbReference type="Proteomes" id="UP001321445">
    <property type="component" value="Plasmid pISO32_1"/>
</dbReference>
<organism evidence="7 8">
    <name type="scientific">Hydrogenimonas cancrithermarum</name>
    <dbReference type="NCBI Taxonomy" id="2993563"/>
    <lineage>
        <taxon>Bacteria</taxon>
        <taxon>Pseudomonadati</taxon>
        <taxon>Campylobacterota</taxon>
        <taxon>Epsilonproteobacteria</taxon>
        <taxon>Campylobacterales</taxon>
        <taxon>Hydrogenimonadaceae</taxon>
        <taxon>Hydrogenimonas</taxon>
    </lineage>
</organism>
<evidence type="ECO:0000259" key="6">
    <source>
        <dbReference type="Pfam" id="PF13087"/>
    </source>
</evidence>
<dbReference type="InterPro" id="IPR041679">
    <property type="entry name" value="DNA2/NAM7-like_C"/>
</dbReference>
<dbReference type="RefSeq" id="WP_286338102.1">
    <property type="nucleotide sequence ID" value="NZ_AP027371.1"/>
</dbReference>
<dbReference type="PANTHER" id="PTHR43788">
    <property type="entry name" value="DNA2/NAM7 HELICASE FAMILY MEMBER"/>
    <property type="match status" value="1"/>
</dbReference>
<geneLocation type="plasmid" evidence="7 8">
    <name>pISO32_1</name>
</geneLocation>
<proteinExistence type="predicted"/>
<dbReference type="SUPFAM" id="SSF52540">
    <property type="entry name" value="P-loop containing nucleoside triphosphate hydrolases"/>
    <property type="match status" value="1"/>
</dbReference>
<dbReference type="Gene3D" id="3.40.50.300">
    <property type="entry name" value="P-loop containing nucleotide triphosphate hydrolases"/>
    <property type="match status" value="3"/>
</dbReference>
<dbReference type="PANTHER" id="PTHR43788:SF8">
    <property type="entry name" value="DNA-BINDING PROTEIN SMUBP-2"/>
    <property type="match status" value="1"/>
</dbReference>
<dbReference type="InterPro" id="IPR027417">
    <property type="entry name" value="P-loop_NTPase"/>
</dbReference>
<evidence type="ECO:0000313" key="7">
    <source>
        <dbReference type="EMBL" id="BDY13984.1"/>
    </source>
</evidence>
<dbReference type="CDD" id="cd18808">
    <property type="entry name" value="SF1_C_Upf1"/>
    <property type="match status" value="1"/>
</dbReference>
<feature type="coiled-coil region" evidence="5">
    <location>
        <begin position="683"/>
        <end position="764"/>
    </location>
</feature>
<evidence type="ECO:0000256" key="3">
    <source>
        <dbReference type="ARBA" id="ARBA00022806"/>
    </source>
</evidence>
<keyword evidence="5" id="KW-0175">Coiled coil</keyword>